<dbReference type="Proteomes" id="UP001218218">
    <property type="component" value="Unassembled WGS sequence"/>
</dbReference>
<feature type="transmembrane region" description="Helical" evidence="2">
    <location>
        <begin position="254"/>
        <end position="280"/>
    </location>
</feature>
<feature type="region of interest" description="Disordered" evidence="1">
    <location>
        <begin position="350"/>
        <end position="389"/>
    </location>
</feature>
<evidence type="ECO:0000256" key="2">
    <source>
        <dbReference type="SAM" id="Phobius"/>
    </source>
</evidence>
<accession>A0AAD6Z9V7</accession>
<sequence>MLSCLGITLPAFAVYSVILQPARSPLFLKQYVSDSGLAGQDTPPGNVSFYVHPLDHYKEFVKESMVINVTGILTDTAEATGKASACLVGDPWAPSERPDLRRVEVHCPFEWRDLSNYIQFSFVFAPHVNMSGLTVVHNPWSSISGFDTTSSINNDGGLIFRTTRKIQPTLLLAKSRRFGIIMWSATRMKTGHSSEVIFFPQITNVQSDTALQISADNPDLATFRLVWLNSALSDYSEEYSDASVLSGLANVGGFWTIVNGAFALLFGANILYFLFGLFLVSCGLGSCAESTPTTAMRPLSALGIAHTFHRSSLTQQWHEDFPALRTEGGLPGSEAAGIVAFIRERMVDVGEKEQPASDPKMSVGGEEQALTSETSEAEYALHNIHGNQD</sequence>
<proteinExistence type="predicted"/>
<evidence type="ECO:0000256" key="1">
    <source>
        <dbReference type="SAM" id="MobiDB-lite"/>
    </source>
</evidence>
<name>A0AAD6Z9V7_9AGAR</name>
<evidence type="ECO:0000313" key="3">
    <source>
        <dbReference type="EMBL" id="KAJ7312698.1"/>
    </source>
</evidence>
<keyword evidence="2" id="KW-0472">Membrane</keyword>
<protein>
    <submittedName>
        <fullName evidence="3">Uncharacterized protein</fullName>
    </submittedName>
</protein>
<comment type="caution">
    <text evidence="3">The sequence shown here is derived from an EMBL/GenBank/DDBJ whole genome shotgun (WGS) entry which is preliminary data.</text>
</comment>
<evidence type="ECO:0000313" key="4">
    <source>
        <dbReference type="Proteomes" id="UP001218218"/>
    </source>
</evidence>
<keyword evidence="2" id="KW-0812">Transmembrane</keyword>
<gene>
    <name evidence="3" type="ORF">DFH08DRAFT_444546</name>
</gene>
<keyword evidence="2" id="KW-1133">Transmembrane helix</keyword>
<organism evidence="3 4">
    <name type="scientific">Mycena albidolilacea</name>
    <dbReference type="NCBI Taxonomy" id="1033008"/>
    <lineage>
        <taxon>Eukaryota</taxon>
        <taxon>Fungi</taxon>
        <taxon>Dikarya</taxon>
        <taxon>Basidiomycota</taxon>
        <taxon>Agaricomycotina</taxon>
        <taxon>Agaricomycetes</taxon>
        <taxon>Agaricomycetidae</taxon>
        <taxon>Agaricales</taxon>
        <taxon>Marasmiineae</taxon>
        <taxon>Mycenaceae</taxon>
        <taxon>Mycena</taxon>
    </lineage>
</organism>
<keyword evidence="4" id="KW-1185">Reference proteome</keyword>
<dbReference type="AlphaFoldDB" id="A0AAD6Z9V7"/>
<reference evidence="3" key="1">
    <citation type="submission" date="2023-03" db="EMBL/GenBank/DDBJ databases">
        <title>Massive genome expansion in bonnet fungi (Mycena s.s.) driven by repeated elements and novel gene families across ecological guilds.</title>
        <authorList>
            <consortium name="Lawrence Berkeley National Laboratory"/>
            <person name="Harder C.B."/>
            <person name="Miyauchi S."/>
            <person name="Viragh M."/>
            <person name="Kuo A."/>
            <person name="Thoen E."/>
            <person name="Andreopoulos B."/>
            <person name="Lu D."/>
            <person name="Skrede I."/>
            <person name="Drula E."/>
            <person name="Henrissat B."/>
            <person name="Morin E."/>
            <person name="Kohler A."/>
            <person name="Barry K."/>
            <person name="LaButti K."/>
            <person name="Morin E."/>
            <person name="Salamov A."/>
            <person name="Lipzen A."/>
            <person name="Mereny Z."/>
            <person name="Hegedus B."/>
            <person name="Baldrian P."/>
            <person name="Stursova M."/>
            <person name="Weitz H."/>
            <person name="Taylor A."/>
            <person name="Grigoriev I.V."/>
            <person name="Nagy L.G."/>
            <person name="Martin F."/>
            <person name="Kauserud H."/>
        </authorList>
    </citation>
    <scope>NUCLEOTIDE SEQUENCE</scope>
    <source>
        <strain evidence="3">CBHHK002</strain>
    </source>
</reference>
<dbReference type="EMBL" id="JARIHO010000070">
    <property type="protein sequence ID" value="KAJ7312698.1"/>
    <property type="molecule type" value="Genomic_DNA"/>
</dbReference>